<sequence>MKSSLHLILGLGLTLFTQAATAQQQSAYTLSFPNAAHHEAEVKVTFTGLKADTLTVLMPRSSPGRYALHEFGKNVYNVKATNAQGNTLAINRTEPNEWQLTGHKGSATITYTLFADHADGTYAGVDETHAHLNMPATLLYTPELEKAPAKVTFNVPQGSNWQVATQLKHEQGTTYSAPDFQYLMDSPAELSAFDFAEWDVNGQKIQIAMHHIGTKAQFEEYVSQAKKIVAEQQAIFGELPKFDFGRYTFLACYMPQAVGDGMEHRNSTYITSSRPLATGMSSMLGTLSHEFFHAWNVERIRPASLEPFDFQAANMSEALWLAEGFTSYFDDLANTRAGLQNLEKYASNLTGDLNYVLLSPGPTYHSLAEMSKQAPYVDAARSVDPNNRHNTFTSYYVYGAVTGLGLDLTLRQKYNTTLDNFMQALWKKYGKPEKPYTLANLEETLAEVSGDKVWAASFFKKSILGSELMDYTSLLAQAGLELRKAKPGIPTLGPMNYKYSKEGATLDWGTFVTSAAYKAGLERNDLIQSINSRKIRSEKEMKKALSKQKPGDTVSVTFVRHGKTRTTNLILDEENTLQLVTFESINKAVTPEIEAFRTSWIGAKAK</sequence>
<dbReference type="Gene3D" id="2.30.42.10">
    <property type="match status" value="1"/>
</dbReference>
<reference evidence="5 6" key="1">
    <citation type="submission" date="2018-06" db="EMBL/GenBank/DDBJ databases">
        <authorList>
            <person name="Liu Z.-W."/>
        </authorList>
    </citation>
    <scope>NUCLEOTIDE SEQUENCE [LARGE SCALE GENOMIC DNA]</scope>
    <source>
        <strain evidence="5 6">2b14</strain>
    </source>
</reference>
<feature type="signal peptide" evidence="1">
    <location>
        <begin position="1"/>
        <end position="22"/>
    </location>
</feature>
<reference evidence="5 6" key="2">
    <citation type="submission" date="2018-07" db="EMBL/GenBank/DDBJ databases">
        <title>Pontibacter sp. 2b14 genomic sequence and assembly.</title>
        <authorList>
            <person name="Du Z.-J."/>
        </authorList>
    </citation>
    <scope>NUCLEOTIDE SEQUENCE [LARGE SCALE GENOMIC DNA]</scope>
    <source>
        <strain evidence="5 6">2b14</strain>
    </source>
</reference>
<evidence type="ECO:0000313" key="6">
    <source>
        <dbReference type="Proteomes" id="UP000251692"/>
    </source>
</evidence>
<keyword evidence="6" id="KW-1185">Reference proteome</keyword>
<feature type="domain" description="Peptidase M61 catalytic" evidence="2">
    <location>
        <begin position="283"/>
        <end position="401"/>
    </location>
</feature>
<organism evidence="5 6">
    <name type="scientific">Pontibacter arcticus</name>
    <dbReference type="NCBI Taxonomy" id="2080288"/>
    <lineage>
        <taxon>Bacteria</taxon>
        <taxon>Pseudomonadati</taxon>
        <taxon>Bacteroidota</taxon>
        <taxon>Cytophagia</taxon>
        <taxon>Cytophagales</taxon>
        <taxon>Hymenobacteraceae</taxon>
        <taxon>Pontibacter</taxon>
    </lineage>
</organism>
<dbReference type="Pfam" id="PF05299">
    <property type="entry name" value="Peptidase_M61"/>
    <property type="match status" value="1"/>
</dbReference>
<evidence type="ECO:0000259" key="4">
    <source>
        <dbReference type="Pfam" id="PF17899"/>
    </source>
</evidence>
<accession>A0A364RDI4</accession>
<feature type="chain" id="PRO_5017007852" evidence="1">
    <location>
        <begin position="23"/>
        <end position="606"/>
    </location>
</feature>
<dbReference type="Proteomes" id="UP000251692">
    <property type="component" value="Unassembled WGS sequence"/>
</dbReference>
<dbReference type="InterPro" id="IPR027268">
    <property type="entry name" value="Peptidase_M4/M1_CTD_sf"/>
</dbReference>
<dbReference type="AlphaFoldDB" id="A0A364RDI4"/>
<gene>
    <name evidence="5" type="ORF">DP923_11160</name>
</gene>
<dbReference type="Pfam" id="PF13180">
    <property type="entry name" value="PDZ_2"/>
    <property type="match status" value="1"/>
</dbReference>
<protein>
    <submittedName>
        <fullName evidence="5">M61 family peptidase</fullName>
    </submittedName>
</protein>
<dbReference type="OrthoDB" id="9778516at2"/>
<proteinExistence type="predicted"/>
<dbReference type="EMBL" id="QMDV01000003">
    <property type="protein sequence ID" value="RAU82339.1"/>
    <property type="molecule type" value="Genomic_DNA"/>
</dbReference>
<keyword evidence="1" id="KW-0732">Signal</keyword>
<dbReference type="InterPro" id="IPR024191">
    <property type="entry name" value="Peptidase_M61"/>
</dbReference>
<comment type="caution">
    <text evidence="5">The sequence shown here is derived from an EMBL/GenBank/DDBJ whole genome shotgun (WGS) entry which is preliminary data.</text>
</comment>
<evidence type="ECO:0000259" key="3">
    <source>
        <dbReference type="Pfam" id="PF13180"/>
    </source>
</evidence>
<name>A0A364RDI4_9BACT</name>
<feature type="domain" description="Peptidase M61 N-terminal" evidence="4">
    <location>
        <begin position="28"/>
        <end position="191"/>
    </location>
</feature>
<dbReference type="Pfam" id="PF17899">
    <property type="entry name" value="Peptidase_M61_N"/>
    <property type="match status" value="1"/>
</dbReference>
<evidence type="ECO:0000313" key="5">
    <source>
        <dbReference type="EMBL" id="RAU82339.1"/>
    </source>
</evidence>
<dbReference type="RefSeq" id="WP_112305932.1">
    <property type="nucleotide sequence ID" value="NZ_QMDV01000003.1"/>
</dbReference>
<dbReference type="PIRSF" id="PIRSF016493">
    <property type="entry name" value="Glycyl_aminpptds"/>
    <property type="match status" value="1"/>
</dbReference>
<dbReference type="Gene3D" id="1.10.390.10">
    <property type="entry name" value="Neutral Protease Domain 2"/>
    <property type="match status" value="1"/>
</dbReference>
<evidence type="ECO:0000259" key="2">
    <source>
        <dbReference type="Pfam" id="PF05299"/>
    </source>
</evidence>
<dbReference type="SUPFAM" id="SSF55486">
    <property type="entry name" value="Metalloproteases ('zincins'), catalytic domain"/>
    <property type="match status" value="1"/>
</dbReference>
<dbReference type="SUPFAM" id="SSF50156">
    <property type="entry name" value="PDZ domain-like"/>
    <property type="match status" value="1"/>
</dbReference>
<dbReference type="InterPro" id="IPR007963">
    <property type="entry name" value="Peptidase_M61_catalytic"/>
</dbReference>
<dbReference type="InterPro" id="IPR036034">
    <property type="entry name" value="PDZ_sf"/>
</dbReference>
<dbReference type="InterPro" id="IPR001478">
    <property type="entry name" value="PDZ"/>
</dbReference>
<feature type="domain" description="PDZ" evidence="3">
    <location>
        <begin position="514"/>
        <end position="570"/>
    </location>
</feature>
<dbReference type="Gene3D" id="2.60.40.3650">
    <property type="match status" value="1"/>
</dbReference>
<dbReference type="InterPro" id="IPR040756">
    <property type="entry name" value="Peptidase_M61_N"/>
</dbReference>
<evidence type="ECO:0000256" key="1">
    <source>
        <dbReference type="SAM" id="SignalP"/>
    </source>
</evidence>